<gene>
    <name evidence="3" type="ORF">PIN31115_04808</name>
</gene>
<dbReference type="InterPro" id="IPR002725">
    <property type="entry name" value="YgjP-like_metallopeptidase"/>
</dbReference>
<feature type="compositionally biased region" description="Basic and acidic residues" evidence="1">
    <location>
        <begin position="14"/>
        <end position="23"/>
    </location>
</feature>
<accession>A0A5E4YXU5</accession>
<protein>
    <submittedName>
        <fullName evidence="3">Metal-dependent hydrolase</fullName>
    </submittedName>
</protein>
<organism evidence="3 4">
    <name type="scientific">Pandoraea iniqua</name>
    <dbReference type="NCBI Taxonomy" id="2508288"/>
    <lineage>
        <taxon>Bacteria</taxon>
        <taxon>Pseudomonadati</taxon>
        <taxon>Pseudomonadota</taxon>
        <taxon>Betaproteobacteria</taxon>
        <taxon>Burkholderiales</taxon>
        <taxon>Burkholderiaceae</taxon>
        <taxon>Pandoraea</taxon>
    </lineage>
</organism>
<dbReference type="AlphaFoldDB" id="A0A5E4YXU5"/>
<keyword evidence="3" id="KW-0378">Hydrolase</keyword>
<dbReference type="Pfam" id="PF01863">
    <property type="entry name" value="YgjP-like"/>
    <property type="match status" value="1"/>
</dbReference>
<feature type="compositionally biased region" description="Polar residues" evidence="1">
    <location>
        <begin position="1"/>
        <end position="13"/>
    </location>
</feature>
<dbReference type="CDD" id="cd07344">
    <property type="entry name" value="M48_yhfN_like"/>
    <property type="match status" value="1"/>
</dbReference>
<proteinExistence type="predicted"/>
<evidence type="ECO:0000256" key="1">
    <source>
        <dbReference type="SAM" id="MobiDB-lite"/>
    </source>
</evidence>
<evidence type="ECO:0000313" key="3">
    <source>
        <dbReference type="EMBL" id="VVE53155.1"/>
    </source>
</evidence>
<feature type="region of interest" description="Disordered" evidence="1">
    <location>
        <begin position="1"/>
        <end position="23"/>
    </location>
</feature>
<dbReference type="PANTHER" id="PTHR30399">
    <property type="entry name" value="UNCHARACTERIZED PROTEIN YGJP"/>
    <property type="match status" value="1"/>
</dbReference>
<dbReference type="Proteomes" id="UP000333828">
    <property type="component" value="Unassembled WGS sequence"/>
</dbReference>
<dbReference type="InterPro" id="IPR053136">
    <property type="entry name" value="UTP_pyrophosphatase-like"/>
</dbReference>
<name>A0A5E4YXU5_9BURK</name>
<dbReference type="Gene3D" id="3.30.2010.10">
    <property type="entry name" value="Metalloproteases ('zincins'), catalytic domain"/>
    <property type="match status" value="1"/>
</dbReference>
<evidence type="ECO:0000259" key="2">
    <source>
        <dbReference type="Pfam" id="PF01863"/>
    </source>
</evidence>
<dbReference type="GO" id="GO:0016787">
    <property type="term" value="F:hydrolase activity"/>
    <property type="evidence" value="ECO:0007669"/>
    <property type="project" value="UniProtKB-KW"/>
</dbReference>
<evidence type="ECO:0000313" key="4">
    <source>
        <dbReference type="Proteomes" id="UP000333828"/>
    </source>
</evidence>
<reference evidence="3 4" key="1">
    <citation type="submission" date="2019-08" db="EMBL/GenBank/DDBJ databases">
        <authorList>
            <person name="Peeters C."/>
        </authorList>
    </citation>
    <scope>NUCLEOTIDE SEQUENCE [LARGE SCALE GENOMIC DNA]</scope>
    <source>
        <strain evidence="3 4">LMG 31115</strain>
    </source>
</reference>
<keyword evidence="4" id="KW-1185">Reference proteome</keyword>
<feature type="domain" description="YgjP-like metallopeptidase" evidence="2">
    <location>
        <begin position="119"/>
        <end position="327"/>
    </location>
</feature>
<sequence length="335" mass="37286">MSKARTANRNASNTRDRRSRHEMLVPQMELDLFGSPAAEANGVATDAPAAAPAIPTGPAIPAIPAIPPLSATPTIPLTPVTPVSPEPPKPRRAPAAGERVIMLDGHALYYRFKRSSRRTIGFIIDESGLAVTAPRWVTIADVEAAVVEKKRWIFNKIAEFRERSARRVIPRVNWVDGATLPYLGHTLTVRLGGRPGAQQYDIHTHTLWLDLPPQAAPEQMRDRVQGWLQQEARKLFTTRLDVYGERLGVSYSALGLSSATTRWGSCSADGRIRLNWRLIHFPLGVIDYVVAHELAHLKEMNHGPRFWQAVASIFPEFESARDTLKSHAPEWLPEF</sequence>
<dbReference type="PANTHER" id="PTHR30399:SF1">
    <property type="entry name" value="UTP PYROPHOSPHATASE"/>
    <property type="match status" value="1"/>
</dbReference>
<dbReference type="EMBL" id="CABPSI010000006">
    <property type="protein sequence ID" value="VVE53155.1"/>
    <property type="molecule type" value="Genomic_DNA"/>
</dbReference>